<keyword evidence="6 8" id="KW-0067">ATP-binding</keyword>
<dbReference type="PROSITE" id="PS51219">
    <property type="entry name" value="DPCK"/>
    <property type="match status" value="1"/>
</dbReference>
<dbReference type="NCBIfam" id="TIGR00152">
    <property type="entry name" value="dephospho-CoA kinase"/>
    <property type="match status" value="1"/>
</dbReference>
<dbReference type="Pfam" id="PF01121">
    <property type="entry name" value="CoaE"/>
    <property type="match status" value="1"/>
</dbReference>
<protein>
    <recommendedName>
        <fullName evidence="8 9">Dephospho-CoA kinase</fullName>
        <ecNumber evidence="8 9">2.7.1.24</ecNumber>
    </recommendedName>
    <alternativeName>
        <fullName evidence="8">Dephosphocoenzyme A kinase</fullName>
    </alternativeName>
</protein>
<dbReference type="HAMAP" id="MF_00376">
    <property type="entry name" value="Dephospho_CoA_kinase"/>
    <property type="match status" value="1"/>
</dbReference>
<evidence type="ECO:0000256" key="4">
    <source>
        <dbReference type="ARBA" id="ARBA00022741"/>
    </source>
</evidence>
<dbReference type="UniPathway" id="UPA00241">
    <property type="reaction ID" value="UER00356"/>
</dbReference>
<dbReference type="InterPro" id="IPR027417">
    <property type="entry name" value="P-loop_NTPase"/>
</dbReference>
<proteinExistence type="inferred from homology"/>
<dbReference type="PANTHER" id="PTHR10695:SF46">
    <property type="entry name" value="BIFUNCTIONAL COENZYME A SYNTHASE-RELATED"/>
    <property type="match status" value="1"/>
</dbReference>
<comment type="caution">
    <text evidence="10">The sequence shown here is derived from an EMBL/GenBank/DDBJ whole genome shotgun (WGS) entry which is preliminary data.</text>
</comment>
<gene>
    <name evidence="8" type="primary">coaE</name>
    <name evidence="10" type="ORF">A6J77_001770</name>
</gene>
<dbReference type="GO" id="GO:0015937">
    <property type="term" value="P:coenzyme A biosynthetic process"/>
    <property type="evidence" value="ECO:0007669"/>
    <property type="project" value="UniProtKB-UniRule"/>
</dbReference>
<dbReference type="PANTHER" id="PTHR10695">
    <property type="entry name" value="DEPHOSPHO-COA KINASE-RELATED"/>
    <property type="match status" value="1"/>
</dbReference>
<evidence type="ECO:0000256" key="8">
    <source>
        <dbReference type="HAMAP-Rule" id="MF_00376"/>
    </source>
</evidence>
<sequence>MSHILGLTGSIATGKSTASKFFKKAGFPVIDADYGARVVVEPGQPGLEAVKAHFGEDIVFPNGVLDRKKLGQIIFSDDKKREKLNELLRQPIRDWLNSQKDKYEAEGHELIVMDIPLLFEGNFVDACDQVMVIYVSETIQLDRLIQRDNLTSVDAFQRMTSQMSIERKAMMADVVIDNSGSIAETEQQLDAWVGISGFQPLK</sequence>
<dbReference type="Gene3D" id="3.40.50.300">
    <property type="entry name" value="P-loop containing nucleotide triphosphate hydrolases"/>
    <property type="match status" value="1"/>
</dbReference>
<dbReference type="EMBL" id="NBTM02000001">
    <property type="protein sequence ID" value="PNL91044.1"/>
    <property type="molecule type" value="Genomic_DNA"/>
</dbReference>
<feature type="binding site" evidence="8">
    <location>
        <begin position="12"/>
        <end position="17"/>
    </location>
    <ligand>
        <name>ATP</name>
        <dbReference type="ChEBI" id="CHEBI:30616"/>
    </ligand>
</feature>
<keyword evidence="2 8" id="KW-0963">Cytoplasm</keyword>
<comment type="subcellular location">
    <subcellularLocation>
        <location evidence="8">Cytoplasm</location>
    </subcellularLocation>
</comment>
<evidence type="ECO:0000313" key="11">
    <source>
        <dbReference type="Proteomes" id="UP000192813"/>
    </source>
</evidence>
<evidence type="ECO:0000256" key="1">
    <source>
        <dbReference type="ARBA" id="ARBA00009018"/>
    </source>
</evidence>
<accession>A0A2J9PL17</accession>
<keyword evidence="5 8" id="KW-0418">Kinase</keyword>
<dbReference type="CDD" id="cd02022">
    <property type="entry name" value="DPCK"/>
    <property type="match status" value="1"/>
</dbReference>
<evidence type="ECO:0000256" key="3">
    <source>
        <dbReference type="ARBA" id="ARBA00022679"/>
    </source>
</evidence>
<evidence type="ECO:0000313" key="10">
    <source>
        <dbReference type="EMBL" id="PNL91044.1"/>
    </source>
</evidence>
<dbReference type="EC" id="2.7.1.24" evidence="8 9"/>
<comment type="function">
    <text evidence="8">Catalyzes the phosphorylation of the 3'-hydroxyl group of dephosphocoenzyme A to form coenzyme A.</text>
</comment>
<evidence type="ECO:0000256" key="9">
    <source>
        <dbReference type="NCBIfam" id="TIGR00152"/>
    </source>
</evidence>
<evidence type="ECO:0000256" key="6">
    <source>
        <dbReference type="ARBA" id="ARBA00022840"/>
    </source>
</evidence>
<keyword evidence="3 8" id="KW-0808">Transferase</keyword>
<comment type="catalytic activity">
    <reaction evidence="8">
        <text>3'-dephospho-CoA + ATP = ADP + CoA + H(+)</text>
        <dbReference type="Rhea" id="RHEA:18245"/>
        <dbReference type="ChEBI" id="CHEBI:15378"/>
        <dbReference type="ChEBI" id="CHEBI:30616"/>
        <dbReference type="ChEBI" id="CHEBI:57287"/>
        <dbReference type="ChEBI" id="CHEBI:57328"/>
        <dbReference type="ChEBI" id="CHEBI:456216"/>
        <dbReference type="EC" id="2.7.1.24"/>
    </reaction>
</comment>
<keyword evidence="7 8" id="KW-0173">Coenzyme A biosynthesis</keyword>
<comment type="similarity">
    <text evidence="1 8">Belongs to the CoaE family.</text>
</comment>
<dbReference type="GO" id="GO:0004140">
    <property type="term" value="F:dephospho-CoA kinase activity"/>
    <property type="evidence" value="ECO:0007669"/>
    <property type="project" value="UniProtKB-UniRule"/>
</dbReference>
<evidence type="ECO:0000256" key="7">
    <source>
        <dbReference type="ARBA" id="ARBA00022993"/>
    </source>
</evidence>
<dbReference type="SUPFAM" id="SSF52540">
    <property type="entry name" value="P-loop containing nucleoside triphosphate hydrolases"/>
    <property type="match status" value="1"/>
</dbReference>
<dbReference type="GO" id="GO:0005737">
    <property type="term" value="C:cytoplasm"/>
    <property type="evidence" value="ECO:0007669"/>
    <property type="project" value="UniProtKB-SubCell"/>
</dbReference>
<dbReference type="FunFam" id="3.40.50.300:FF:000991">
    <property type="entry name" value="Dephospho-CoA kinase"/>
    <property type="match status" value="1"/>
</dbReference>
<comment type="pathway">
    <text evidence="8">Cofactor biosynthesis; coenzyme A biosynthesis; CoA from (R)-pantothenate: step 5/5.</text>
</comment>
<evidence type="ECO:0000256" key="2">
    <source>
        <dbReference type="ARBA" id="ARBA00022490"/>
    </source>
</evidence>
<evidence type="ECO:0000256" key="5">
    <source>
        <dbReference type="ARBA" id="ARBA00022777"/>
    </source>
</evidence>
<dbReference type="AlphaFoldDB" id="A0A2J9PL17"/>
<dbReference type="GO" id="GO:0005524">
    <property type="term" value="F:ATP binding"/>
    <property type="evidence" value="ECO:0007669"/>
    <property type="project" value="UniProtKB-UniRule"/>
</dbReference>
<dbReference type="InterPro" id="IPR001977">
    <property type="entry name" value="Depp_CoAkinase"/>
</dbReference>
<dbReference type="RefSeq" id="WP_083067797.1">
    <property type="nucleotide sequence ID" value="NZ_NBTM02000001.1"/>
</dbReference>
<name>A0A2J9PL17_9LACT</name>
<organism evidence="10 11">
    <name type="scientific">Aerococcus viridans</name>
    <dbReference type="NCBI Taxonomy" id="1377"/>
    <lineage>
        <taxon>Bacteria</taxon>
        <taxon>Bacillati</taxon>
        <taxon>Bacillota</taxon>
        <taxon>Bacilli</taxon>
        <taxon>Lactobacillales</taxon>
        <taxon>Aerococcaceae</taxon>
        <taxon>Aerococcus</taxon>
    </lineage>
</organism>
<reference evidence="11" key="1">
    <citation type="submission" date="2017-12" db="EMBL/GenBank/DDBJ databases">
        <title>FDA dAtabase for Regulatory Grade micrObial Sequences (FDA-ARGOS): Supporting development and validation of Infectious Disease Dx tests.</title>
        <authorList>
            <person name="Hoffmann M."/>
            <person name="Allard M."/>
            <person name="Evans P."/>
            <person name="Brown E."/>
            <person name="Tallon L."/>
            <person name="Sadzewicz L."/>
            <person name="Sengamalay N."/>
            <person name="Ott S."/>
            <person name="Godinez A."/>
            <person name="Nagaraj S."/>
            <person name="Vavikolanu K."/>
            <person name="Aluvathingal J."/>
            <person name="Nadendla S."/>
            <person name="Sichtig H."/>
        </authorList>
    </citation>
    <scope>NUCLEOTIDE SEQUENCE [LARGE SCALE GENOMIC DNA]</scope>
    <source>
        <strain evidence="11">FDAARGOS_249</strain>
    </source>
</reference>
<dbReference type="Proteomes" id="UP000192813">
    <property type="component" value="Unassembled WGS sequence"/>
</dbReference>
<keyword evidence="4 8" id="KW-0547">Nucleotide-binding</keyword>